<dbReference type="RefSeq" id="WP_369331761.1">
    <property type="nucleotide sequence ID" value="NZ_JAULBC010000008.1"/>
</dbReference>
<protein>
    <submittedName>
        <fullName evidence="4">Gliding motility-associated C-terminal domain-containing protein</fullName>
    </submittedName>
</protein>
<dbReference type="SUPFAM" id="SSF49299">
    <property type="entry name" value="PKD domain"/>
    <property type="match status" value="1"/>
</dbReference>
<dbReference type="NCBIfam" id="TIGR04131">
    <property type="entry name" value="Bac_Flav_CTERM"/>
    <property type="match status" value="1"/>
</dbReference>
<feature type="domain" description="Ig-like" evidence="3">
    <location>
        <begin position="425"/>
        <end position="509"/>
    </location>
</feature>
<dbReference type="Pfam" id="PF19081">
    <property type="entry name" value="Ig_7"/>
    <property type="match status" value="2"/>
</dbReference>
<dbReference type="PANTHER" id="PTHR11481:SF122">
    <property type="entry name" value="FC RECEPTOR-LIKE PROTEIN 5"/>
    <property type="match status" value="1"/>
</dbReference>
<dbReference type="InterPro" id="IPR050488">
    <property type="entry name" value="Ig_Fc_receptor"/>
</dbReference>
<evidence type="ECO:0000313" key="4">
    <source>
        <dbReference type="EMBL" id="MEX6690348.1"/>
    </source>
</evidence>
<keyword evidence="5" id="KW-1185">Reference proteome</keyword>
<keyword evidence="1" id="KW-0732">Signal</keyword>
<dbReference type="Proteomes" id="UP001560573">
    <property type="component" value="Unassembled WGS sequence"/>
</dbReference>
<sequence>MKTLLPLLYVLLFVLCCTDEVYAQRLWYPDKDGDGLGDRYHPSLPSVGPPSGPVKYVQNNLDCNDDFYNAPTLQALPPEGFTSAAVWSTSIATDAGNIPYIAYSDKVSSKISVQKYVQGTGWTIVGNSEFAFANVGPKLKFAPDNTAYIAYYTEPEGINDRELIVRKYDAVNGNWNTMIKDLQPITSPTEIVTDLAFDIDNAGNLYVAYLIGDAAFVKKCPAGSTTWSLVGMSSTVGLTAINSSSIDMDIDDTGVPFIAFYNENIGTNEVSMMKFSGGTWQFLGSVGPANLTPVKIKVDYAGTPFIAFQDRSTSQAIIVCKLVSGTWQTIGAPVSNGRITSCALELDATGIPELAWTTSSPSAKCYESKFDGTSWQAASVSTAGANSVSLALDNNGMPYIGYGDLSAANLGKATVMTLSPAYINPTKPNLTPSAGPYCAGSKITITASGDLNDAANWVWYSDASFSNPLGTGNKIDVFPTADATYYARGESACVAQPTLDNHIDITVSPLPAKPIINPTGPKTICEGDHITLTAPLSASYLWSTGATTQSIDVSTAGDYTVKVKNATGCESPESDATTIFVNPAPAKPTIDPAGPIAICADKSVTLTAISAVTSPVFTWSNTSTGDKITVNTTGNYSVKVTDGNGCSSLFSDATTVTVNALPEAPTIATGGPTTFCVGDSVILTASSTAVSPTYIWSDKPSAPSSDKDTIKTAGTYSVLVKDINGCISLVSNLVTTTIHNLPDKPTIAVTGALTFCAGDSVVLAASSTATSPTYIWSNKPTSPSSDKDTIKTSGSYSVQVKDANQCISPASDLVNVTVHNLPAQPLIAASDALTFCAGDSVILTASSSATSPTYIWSNKPNAPSSNKDTIKVTGSYSVQVKDNNQCLSPASDAVFITVHSLPAKPLIVAGNALTFCAGDSVILSASSTATSPTYIWSDKPNSPPSDKDTIKTSGHYSVKVKDANQCISPASDEVTVTVHNLPAKPLISATDPLTFCSGDSVILTASSTATSPTYIWNNKPNAPSGNKDTIKVTGSYSVQVKDNNQCLSPASDAVVVTVHNLPAKPLIAANNPLTFCAGDSVILSASTTATSPIYIWSNKPNASSSNKDTIKTSGSYSVQIKDANQCTSPASDMVIVTVHNLPAKPLIAASNTLTFCTGDSIILTASSTATSPTYIWSNKPNAPSSNKDTIRTSGTYSVQVQDANQCTSPASDAVTVTVYNLPAKPLIAASDALSFCAGDSVILTASSTVTSPIFIWSNKPTAPSSNNDTIKVSGSYSVQVKDANQCISPASDAVQITAHNLPTKPTITASDTTTFCAGGSVTLTANTSIASPSYLWSDGSTGATLSVTKSGSYTVQVRDANQCLSLASNAQTVTVNPLPAKPTISTSGTTTICAGDSVILTANTTITSPQYLWSDGSSGATIKVTKSGSYTVQVQDANQCISAASNAQMVTVNALPAKPTIVAAGPTSFCSGKSVVLTANSGIIAPSYIWSNGDTNNSITVNTSGSYTVQVIDSNKCISSSSDALQVKVNAVPPKPTITAMGATAFCAGDSVVLKASSLANAPNYVWSNGQTGTILTVTTTGNYSVQVKDTSGCLSAPSDEQTITVHSLPAKPTITLQGSDTLCAGDSVILTAHSSAISPAYAWSNGATGATVTVSASGNYSVQVTDANHCTSSVSDTQRVSIHPLPAAPTITASSSTNACSGGSVTLTASAAVSSPVYLWNTGATGPKLTVTQSGNYTVQVSDANHCLSLASAVKNVTIGTPPAKPEISAGGSTTFCAGDSVVLTATSNATLPTYTWSNGSTNQTLTVFTSGNYAVQVKDSSGCTSVASDSIKIVVNPLPAIPTITSAGPLSFCQGDSVILKATAAITYFWNNQAGADTLIVRNGGTYTLTIQDANHCTSLTSKPVTVSVKPAPSKPVVSASGPLTFCQGDSVVLQAPSASSYKWSNQSTASSITVNINGNYSVKIQNAAGCWSPESAPVTTKVNPYAVATDISAKDTTACHGSPAILTATSNVQGAVFSWYSDAALQNKVGTGSPFITAPLNSNTTFYGTVRGNDVCESKPADAIAVKVSLLEKPLLTVTPKNVSIGVGSSAQLTATGEGAIVWTPSTRLDNATSFTPKASPTATTTYTATLTSPEGCQATDTSRVEVTIAYFDYNKLITPNGDGINDRLTFTNIAQYPDNKLEVFDRDGKLVYRKTSYNNEWDGRINGNVPPNNTYYFVLTVNGKVVKKGGVTIAH</sequence>
<dbReference type="InterPro" id="IPR035986">
    <property type="entry name" value="PKD_dom_sf"/>
</dbReference>
<gene>
    <name evidence="4" type="ORF">QTN47_22750</name>
</gene>
<accession>A0ABV3ZNW6</accession>
<feature type="domain" description="Ig-like" evidence="3">
    <location>
        <begin position="1995"/>
        <end position="2071"/>
    </location>
</feature>
<comment type="caution">
    <text evidence="4">The sequence shown here is derived from an EMBL/GenBank/DDBJ whole genome shotgun (WGS) entry which is preliminary data.</text>
</comment>
<dbReference type="InterPro" id="IPR044023">
    <property type="entry name" value="Ig_7"/>
</dbReference>
<dbReference type="InterPro" id="IPR026341">
    <property type="entry name" value="T9SS_type_B"/>
</dbReference>
<evidence type="ECO:0000259" key="3">
    <source>
        <dbReference type="Pfam" id="PF19081"/>
    </source>
</evidence>
<dbReference type="EMBL" id="JAULBC010000008">
    <property type="protein sequence ID" value="MEX6690348.1"/>
    <property type="molecule type" value="Genomic_DNA"/>
</dbReference>
<reference evidence="4 5" key="1">
    <citation type="submission" date="2023-07" db="EMBL/GenBank/DDBJ databases">
        <authorList>
            <person name="Lian W.-H."/>
        </authorList>
    </citation>
    <scope>NUCLEOTIDE SEQUENCE [LARGE SCALE GENOMIC DNA]</scope>
    <source>
        <strain evidence="4 5">SYSU DXS3180</strain>
    </source>
</reference>
<proteinExistence type="predicted"/>
<evidence type="ECO:0000256" key="2">
    <source>
        <dbReference type="ARBA" id="ARBA00023157"/>
    </source>
</evidence>
<dbReference type="Pfam" id="PF13585">
    <property type="entry name" value="CHU_C"/>
    <property type="match status" value="1"/>
</dbReference>
<dbReference type="PANTHER" id="PTHR11481">
    <property type="entry name" value="IMMUNOGLOBULIN FC RECEPTOR"/>
    <property type="match status" value="1"/>
</dbReference>
<keyword evidence="2" id="KW-1015">Disulfide bond</keyword>
<evidence type="ECO:0000313" key="5">
    <source>
        <dbReference type="Proteomes" id="UP001560573"/>
    </source>
</evidence>
<name>A0ABV3ZNW6_9BACT</name>
<evidence type="ECO:0000256" key="1">
    <source>
        <dbReference type="ARBA" id="ARBA00022729"/>
    </source>
</evidence>
<organism evidence="4 5">
    <name type="scientific">Danxiaibacter flavus</name>
    <dbReference type="NCBI Taxonomy" id="3049108"/>
    <lineage>
        <taxon>Bacteria</taxon>
        <taxon>Pseudomonadati</taxon>
        <taxon>Bacteroidota</taxon>
        <taxon>Chitinophagia</taxon>
        <taxon>Chitinophagales</taxon>
        <taxon>Chitinophagaceae</taxon>
        <taxon>Danxiaibacter</taxon>
    </lineage>
</organism>